<name>A0A1C3ER87_9GAMM</name>
<proteinExistence type="predicted"/>
<reference evidence="1 2" key="1">
    <citation type="submission" date="2016-05" db="EMBL/GenBank/DDBJ databases">
        <title>Genomic Taxonomy of the Vibrionaceae.</title>
        <authorList>
            <person name="Gomez-Gil B."/>
            <person name="Enciso-Ibarra J."/>
        </authorList>
    </citation>
    <scope>NUCLEOTIDE SEQUENCE [LARGE SCALE GENOMIC DNA]</scope>
    <source>
        <strain evidence="1 2">CAIM 1920</strain>
    </source>
</reference>
<dbReference type="Proteomes" id="UP000094936">
    <property type="component" value="Unassembled WGS sequence"/>
</dbReference>
<accession>A0A1C3ER87</accession>
<organism evidence="1 2">
    <name type="scientific">Veronia pacifica</name>
    <dbReference type="NCBI Taxonomy" id="1080227"/>
    <lineage>
        <taxon>Bacteria</taxon>
        <taxon>Pseudomonadati</taxon>
        <taxon>Pseudomonadota</taxon>
        <taxon>Gammaproteobacteria</taxon>
        <taxon>Vibrionales</taxon>
        <taxon>Vibrionaceae</taxon>
        <taxon>Veronia</taxon>
    </lineage>
</organism>
<sequence length="75" mass="7824">MFATTLVFIPVLTACSDHPPIAVDQCGKVIAHAKQVLGSMAPDNATLMSQCQAATDSERGCVMAATKKGQLAQCM</sequence>
<evidence type="ECO:0000313" key="2">
    <source>
        <dbReference type="Proteomes" id="UP000094936"/>
    </source>
</evidence>
<gene>
    <name evidence="1" type="ORF">A8L45_02950</name>
</gene>
<comment type="caution">
    <text evidence="1">The sequence shown here is derived from an EMBL/GenBank/DDBJ whole genome shotgun (WGS) entry which is preliminary data.</text>
</comment>
<keyword evidence="2" id="KW-1185">Reference proteome</keyword>
<evidence type="ECO:0008006" key="3">
    <source>
        <dbReference type="Google" id="ProtNLM"/>
    </source>
</evidence>
<evidence type="ECO:0000313" key="1">
    <source>
        <dbReference type="EMBL" id="ODA35726.1"/>
    </source>
</evidence>
<dbReference type="OrthoDB" id="6293517at2"/>
<dbReference type="AlphaFoldDB" id="A0A1C3ER87"/>
<dbReference type="EMBL" id="LYBM01000003">
    <property type="protein sequence ID" value="ODA35726.1"/>
    <property type="molecule type" value="Genomic_DNA"/>
</dbReference>
<protein>
    <recommendedName>
        <fullName evidence="3">Lipoprotein</fullName>
    </recommendedName>
</protein>